<dbReference type="InterPro" id="IPR023214">
    <property type="entry name" value="HAD_sf"/>
</dbReference>
<dbReference type="EMBL" id="MEZZ01000041">
    <property type="protein sequence ID" value="OGD68065.1"/>
    <property type="molecule type" value="Genomic_DNA"/>
</dbReference>
<protein>
    <submittedName>
        <fullName evidence="1">Uncharacterized protein</fullName>
    </submittedName>
</protein>
<sequence>MNYELFFFDLDGTITESKSNVDDEMANIISQLLKHKKVVIISGARFSQFKEQFIDFLPNGTNLENLYIAPLTGGSFYSFKDDNWVKVYEDALSPEERLKITSILKRAIKDNDFLTPEKIYGDQIEDRGGQITFSALGQKSPVEEKKLWDPSIEKRKALKKILDKDLSEFEVSVGGSTSVDIRKKGIDKAYGINKIASLLSIPKEKIIFFGDAIFEGGNDYSATTTGVAIQKVSGPEETKSFLKEYLKKN</sequence>
<dbReference type="GO" id="GO:0000287">
    <property type="term" value="F:magnesium ion binding"/>
    <property type="evidence" value="ECO:0007669"/>
    <property type="project" value="TreeGrafter"/>
</dbReference>
<dbReference type="PANTHER" id="PTHR10000">
    <property type="entry name" value="PHOSPHOSERINE PHOSPHATASE"/>
    <property type="match status" value="1"/>
</dbReference>
<dbReference type="Gene3D" id="3.30.1240.20">
    <property type="match status" value="1"/>
</dbReference>
<dbReference type="PANTHER" id="PTHR10000:SF8">
    <property type="entry name" value="HAD SUPERFAMILY HYDROLASE-LIKE, TYPE 3"/>
    <property type="match status" value="1"/>
</dbReference>
<comment type="caution">
    <text evidence="1">The sequence shown here is derived from an EMBL/GenBank/DDBJ whole genome shotgun (WGS) entry which is preliminary data.</text>
</comment>
<dbReference type="AlphaFoldDB" id="A0A1F5EKZ6"/>
<dbReference type="Proteomes" id="UP000186670">
    <property type="component" value="Unassembled WGS sequence"/>
</dbReference>
<dbReference type="UniPathway" id="UPA00126">
    <property type="reaction ID" value="UER00424"/>
</dbReference>
<dbReference type="InterPro" id="IPR006379">
    <property type="entry name" value="HAD-SF_hydro_IIB"/>
</dbReference>
<proteinExistence type="predicted"/>
<dbReference type="InterPro" id="IPR036412">
    <property type="entry name" value="HAD-like_sf"/>
</dbReference>
<dbReference type="NCBIfam" id="TIGR01484">
    <property type="entry name" value="HAD-SF-IIB"/>
    <property type="match status" value="1"/>
</dbReference>
<dbReference type="Pfam" id="PF08282">
    <property type="entry name" value="Hydrolase_3"/>
    <property type="match status" value="1"/>
</dbReference>
<evidence type="ECO:0000313" key="1">
    <source>
        <dbReference type="EMBL" id="OGD68065.1"/>
    </source>
</evidence>
<evidence type="ECO:0000313" key="2">
    <source>
        <dbReference type="Proteomes" id="UP000186670"/>
    </source>
</evidence>
<dbReference type="GO" id="GO:0009298">
    <property type="term" value="P:GDP-mannose biosynthetic process"/>
    <property type="evidence" value="ECO:0007669"/>
    <property type="project" value="UniProtKB-UniPathway"/>
</dbReference>
<name>A0A1F5EKZ6_9BACT</name>
<organism evidence="1 2">
    <name type="scientific">Candidatus Campbellbacteria bacterium RIFCSPHIGHO2_01_FULL_34_10</name>
    <dbReference type="NCBI Taxonomy" id="1797577"/>
    <lineage>
        <taxon>Bacteria</taxon>
        <taxon>Candidatus Campbelliibacteriota</taxon>
    </lineage>
</organism>
<dbReference type="GO" id="GO:0016791">
    <property type="term" value="F:phosphatase activity"/>
    <property type="evidence" value="ECO:0007669"/>
    <property type="project" value="TreeGrafter"/>
</dbReference>
<accession>A0A1F5EKZ6</accession>
<dbReference type="GO" id="GO:0005829">
    <property type="term" value="C:cytosol"/>
    <property type="evidence" value="ECO:0007669"/>
    <property type="project" value="TreeGrafter"/>
</dbReference>
<dbReference type="Gene3D" id="3.40.50.1000">
    <property type="entry name" value="HAD superfamily/HAD-like"/>
    <property type="match status" value="1"/>
</dbReference>
<gene>
    <name evidence="1" type="ORF">A2811_02340</name>
</gene>
<reference evidence="1 2" key="1">
    <citation type="journal article" date="2016" name="Nat. Commun.">
        <title>Thousands of microbial genomes shed light on interconnected biogeochemical processes in an aquifer system.</title>
        <authorList>
            <person name="Anantharaman K."/>
            <person name="Brown C.T."/>
            <person name="Hug L.A."/>
            <person name="Sharon I."/>
            <person name="Castelle C.J."/>
            <person name="Probst A.J."/>
            <person name="Thomas B.C."/>
            <person name="Singh A."/>
            <person name="Wilkins M.J."/>
            <person name="Karaoz U."/>
            <person name="Brodie E.L."/>
            <person name="Williams K.H."/>
            <person name="Hubbard S.S."/>
            <person name="Banfield J.F."/>
        </authorList>
    </citation>
    <scope>NUCLEOTIDE SEQUENCE [LARGE SCALE GENOMIC DNA]</scope>
</reference>
<dbReference type="SUPFAM" id="SSF56784">
    <property type="entry name" value="HAD-like"/>
    <property type="match status" value="1"/>
</dbReference>
<dbReference type="InterPro" id="IPR043169">
    <property type="entry name" value="PMM_cap"/>
</dbReference>